<dbReference type="Proteomes" id="UP000254116">
    <property type="component" value="Unassembled WGS sequence"/>
</dbReference>
<dbReference type="EMBL" id="UHBY01000003">
    <property type="protein sequence ID" value="SUL33512.1"/>
    <property type="molecule type" value="Genomic_DNA"/>
</dbReference>
<sequence>MVRKFKNKNKETKYRYYEKYKDPLTAKWRRVSVVLNKNGKQSQKKLKDS</sequence>
<protein>
    <submittedName>
        <fullName evidence="1">Prophage L54a integrase</fullName>
    </submittedName>
</protein>
<evidence type="ECO:0000313" key="2">
    <source>
        <dbReference type="Proteomes" id="UP000254116"/>
    </source>
</evidence>
<name>A0A380EGB1_STAAU</name>
<gene>
    <name evidence="1" type="primary">int3_3</name>
    <name evidence="1" type="ORF">NCTC10702_01362</name>
</gene>
<accession>A0A380EGB1</accession>
<evidence type="ECO:0000313" key="1">
    <source>
        <dbReference type="EMBL" id="SUL33512.1"/>
    </source>
</evidence>
<proteinExistence type="predicted"/>
<organism evidence="1 2">
    <name type="scientific">Staphylococcus aureus</name>
    <dbReference type="NCBI Taxonomy" id="1280"/>
    <lineage>
        <taxon>Bacteria</taxon>
        <taxon>Bacillati</taxon>
        <taxon>Bacillota</taxon>
        <taxon>Bacilli</taxon>
        <taxon>Bacillales</taxon>
        <taxon>Staphylococcaceae</taxon>
        <taxon>Staphylococcus</taxon>
    </lineage>
</organism>
<reference evidence="1 2" key="1">
    <citation type="submission" date="2018-06" db="EMBL/GenBank/DDBJ databases">
        <authorList>
            <consortium name="Pathogen Informatics"/>
            <person name="Doyle S."/>
        </authorList>
    </citation>
    <scope>NUCLEOTIDE SEQUENCE [LARGE SCALE GENOMIC DNA]</scope>
    <source>
        <strain evidence="1 2">NCTC10702</strain>
    </source>
</reference>
<dbReference type="AlphaFoldDB" id="A0A380EGB1"/>